<evidence type="ECO:0000259" key="5">
    <source>
        <dbReference type="PROSITE" id="PS50166"/>
    </source>
</evidence>
<keyword evidence="3" id="KW-0653">Protein transport</keyword>
<evidence type="ECO:0000313" key="7">
    <source>
        <dbReference type="Proteomes" id="UP000294530"/>
    </source>
</evidence>
<gene>
    <name evidence="6" type="ORF">CCR75_003462</name>
</gene>
<keyword evidence="2" id="KW-0813">Transport</keyword>
<evidence type="ECO:0000256" key="3">
    <source>
        <dbReference type="ARBA" id="ARBA00022927"/>
    </source>
</evidence>
<dbReference type="PROSITE" id="PS50166">
    <property type="entry name" value="IMPORTIN_B_NT"/>
    <property type="match status" value="1"/>
</dbReference>
<dbReference type="RefSeq" id="XP_067817483.1">
    <property type="nucleotide sequence ID" value="XM_067961556.1"/>
</dbReference>
<organism evidence="6 7">
    <name type="scientific">Bremia lactucae</name>
    <name type="common">Lettuce downy mildew</name>
    <dbReference type="NCBI Taxonomy" id="4779"/>
    <lineage>
        <taxon>Eukaryota</taxon>
        <taxon>Sar</taxon>
        <taxon>Stramenopiles</taxon>
        <taxon>Oomycota</taxon>
        <taxon>Peronosporomycetes</taxon>
        <taxon>Peronosporales</taxon>
        <taxon>Peronosporaceae</taxon>
        <taxon>Bremia</taxon>
    </lineage>
</organism>
<evidence type="ECO:0000256" key="2">
    <source>
        <dbReference type="ARBA" id="ARBA00022448"/>
    </source>
</evidence>
<dbReference type="KEGG" id="blac:94347227"/>
<dbReference type="SUPFAM" id="SSF48371">
    <property type="entry name" value="ARM repeat"/>
    <property type="match status" value="1"/>
</dbReference>
<accession>A0A976FK36</accession>
<proteinExistence type="predicted"/>
<name>A0A976FK36_BRELC</name>
<dbReference type="InterPro" id="IPR056840">
    <property type="entry name" value="HEAT_IPO9_central"/>
</dbReference>
<dbReference type="InterPro" id="IPR011989">
    <property type="entry name" value="ARM-like"/>
</dbReference>
<keyword evidence="7" id="KW-1185">Reference proteome</keyword>
<dbReference type="GO" id="GO:0031267">
    <property type="term" value="F:small GTPase binding"/>
    <property type="evidence" value="ECO:0007669"/>
    <property type="project" value="InterPro"/>
</dbReference>
<comment type="caution">
    <text evidence="6">The sequence shown here is derived from an EMBL/GenBank/DDBJ whole genome shotgun (WGS) entry which is preliminary data.</text>
</comment>
<feature type="domain" description="Importin N-terminal" evidence="5">
    <location>
        <begin position="22"/>
        <end position="96"/>
    </location>
</feature>
<dbReference type="Pfam" id="PF03810">
    <property type="entry name" value="IBN_N"/>
    <property type="match status" value="1"/>
</dbReference>
<evidence type="ECO:0000256" key="1">
    <source>
        <dbReference type="ARBA" id="ARBA00004123"/>
    </source>
</evidence>
<dbReference type="GO" id="GO:0005829">
    <property type="term" value="C:cytosol"/>
    <property type="evidence" value="ECO:0007669"/>
    <property type="project" value="TreeGrafter"/>
</dbReference>
<dbReference type="Pfam" id="PF25018">
    <property type="entry name" value="HEAT_IPO9_c"/>
    <property type="match status" value="1"/>
</dbReference>
<dbReference type="PANTHER" id="PTHR10997">
    <property type="entry name" value="IMPORTIN-7, 8, 11"/>
    <property type="match status" value="1"/>
</dbReference>
<dbReference type="AlphaFoldDB" id="A0A976FK36"/>
<dbReference type="OrthoDB" id="431626at2759"/>
<dbReference type="EMBL" id="SHOA02000013">
    <property type="protein sequence ID" value="TDH67984.1"/>
    <property type="molecule type" value="Genomic_DNA"/>
</dbReference>
<dbReference type="GO" id="GO:0006606">
    <property type="term" value="P:protein import into nucleus"/>
    <property type="evidence" value="ECO:0007669"/>
    <property type="project" value="TreeGrafter"/>
</dbReference>
<reference evidence="6 7" key="1">
    <citation type="journal article" date="2021" name="Genome Biol.">
        <title>AFLAP: assembly-free linkage analysis pipeline using k-mers from genome sequencing data.</title>
        <authorList>
            <person name="Fletcher K."/>
            <person name="Zhang L."/>
            <person name="Gil J."/>
            <person name="Han R."/>
            <person name="Cavanaugh K."/>
            <person name="Michelmore R."/>
        </authorList>
    </citation>
    <scope>NUCLEOTIDE SEQUENCE [LARGE SCALE GENOMIC DNA]</scope>
    <source>
        <strain evidence="6 7">SF5</strain>
    </source>
</reference>
<keyword evidence="4" id="KW-0539">Nucleus</keyword>
<comment type="subcellular location">
    <subcellularLocation>
        <location evidence="1">Nucleus</location>
    </subcellularLocation>
</comment>
<dbReference type="GeneID" id="94347227"/>
<sequence>MEVLGQLLDGSLAAATDVRAQSEVRLTELLRTRGFALQLSEFLFSIEATEPQRQLSALLLKKLITSYWAPTDDHTYVVAEEEKLQVKHTLVLALQPQVLALFTGRKLQTALCLLLTAIFERDWPDQWPEIMPMILSMIAHQHTLQMDVAVRFLSLSDGHFSSDNCLELVTSVFPHLYRAFQSPTDLSSATKCRIARIVQSLLLMVSMEANVGNLKARHVLQEYTTQWFALFFNQLAHPGNNYAMKIQVLTIFTSFVREWPVEMTEVLPQLLSHVQNLLLQEASTYEQRVVLSPSCEEEDYDSDYDGALMNQSALIITALDLMRGVLHAPTKTTRHVLVTQLSAFVYTMIGYMQISVSQMKAWLDNPNQYVADEDDESLALNVRNVATDLLSELETVLGRKAVIAALNAAQRRLKTDDLMHWRLQEAALLVVGSLASSTLKIMETNATDMNRVLDISAFLQTLFQVMNAESQEIYLRARALWCASRFVTVMHPEMLDTFFQVAISGLAQEQMVPVRLYACRAIGAILRTNTGQTRVMEASHVVLDRLVTLAEHSTHETLHIALETIVIVLQEATNLPFEPTQRVLTCFLHHWRSQLNDPLISELIDSALGALLQLEETAISAHVHHQVVPVISTMLVLSLDESRQAGSSCTAASALTIFKTLLRHSFVSRNKEPRCDTTHELGVQIVQQTFEPLVMILHAMDDEKVLTAGSECLKWMVLVAVESLAAYTTASGQNGIDTLLLVSAQLLSPTASDASAICVGGLITQILLKLGPRLPPSTVQSILSAVCARLATTDSPALVQSLCMVFARLVHSYGSDFLNVLEQLPSNDWECSSMLPFVFRTWMEKQPDFYGLYCIKVTITALLKAVEWHDRRLEAILVPRRTMDTLSGSCTGIQTRSKSRGTRASDHTPTVHFLTAFVVCLAKTLAQLADEEDEWVSSDDESSDSESCDEAVGTVTSSVFAPAENYQLLSDCLETEEGVEMQDGGEPEEEFEAYFDPINDVDLKIVIRQALQGMSENSIVLQAIMPELTVADKEALAAVSALSS</sequence>
<protein>
    <recommendedName>
        <fullName evidence="5">Importin N-terminal domain-containing protein</fullName>
    </recommendedName>
</protein>
<dbReference type="InterPro" id="IPR001494">
    <property type="entry name" value="Importin-beta_N"/>
</dbReference>
<dbReference type="GO" id="GO:0005635">
    <property type="term" value="C:nuclear envelope"/>
    <property type="evidence" value="ECO:0007669"/>
    <property type="project" value="TreeGrafter"/>
</dbReference>
<dbReference type="Gene3D" id="1.25.10.10">
    <property type="entry name" value="Leucine-rich Repeat Variant"/>
    <property type="match status" value="1"/>
</dbReference>
<dbReference type="InterPro" id="IPR016024">
    <property type="entry name" value="ARM-type_fold"/>
</dbReference>
<dbReference type="SMART" id="SM00913">
    <property type="entry name" value="IBN_N"/>
    <property type="match status" value="1"/>
</dbReference>
<dbReference type="PANTHER" id="PTHR10997:SF9">
    <property type="entry name" value="IMPORTIN-9"/>
    <property type="match status" value="1"/>
</dbReference>
<dbReference type="Proteomes" id="UP000294530">
    <property type="component" value="Unassembled WGS sequence"/>
</dbReference>
<evidence type="ECO:0000256" key="4">
    <source>
        <dbReference type="ARBA" id="ARBA00023242"/>
    </source>
</evidence>
<evidence type="ECO:0000313" key="6">
    <source>
        <dbReference type="EMBL" id="TDH67984.1"/>
    </source>
</evidence>